<accession>A0A1Q3C3I7</accession>
<comment type="caution">
    <text evidence="1">The sequence shown here is derived from an EMBL/GenBank/DDBJ whole genome shotgun (WGS) entry which is preliminary data.</text>
</comment>
<sequence length="102" mass="11328">MWRILATMIRSMQNMKKSPRVGDENMVGGNNGAVYAGEINSRPRWNGISFICSVVRAPLSILSCVSQPHVNGAHMCVSNEFAQVPDMNHLMVSDSMRYAILM</sequence>
<dbReference type="PANTHER" id="PTHR48165">
    <property type="entry name" value="BNAC03G44900D PROTEIN"/>
    <property type="match status" value="1"/>
</dbReference>
<gene>
    <name evidence="1" type="ORF">CFOL_v3_18083</name>
</gene>
<evidence type="ECO:0000313" key="2">
    <source>
        <dbReference type="Proteomes" id="UP000187406"/>
    </source>
</evidence>
<dbReference type="OrthoDB" id="1857384at2759"/>
<evidence type="ECO:0000313" key="1">
    <source>
        <dbReference type="EMBL" id="GAV74603.1"/>
    </source>
</evidence>
<keyword evidence="2" id="KW-1185">Reference proteome</keyword>
<reference evidence="2" key="1">
    <citation type="submission" date="2016-04" db="EMBL/GenBank/DDBJ databases">
        <title>Cephalotus genome sequencing.</title>
        <authorList>
            <person name="Fukushima K."/>
            <person name="Hasebe M."/>
            <person name="Fang X."/>
        </authorList>
    </citation>
    <scope>NUCLEOTIDE SEQUENCE [LARGE SCALE GENOMIC DNA]</scope>
    <source>
        <strain evidence="2">cv. St1</strain>
    </source>
</reference>
<dbReference type="Proteomes" id="UP000187406">
    <property type="component" value="Unassembled WGS sequence"/>
</dbReference>
<organism evidence="1 2">
    <name type="scientific">Cephalotus follicularis</name>
    <name type="common">Albany pitcher plant</name>
    <dbReference type="NCBI Taxonomy" id="3775"/>
    <lineage>
        <taxon>Eukaryota</taxon>
        <taxon>Viridiplantae</taxon>
        <taxon>Streptophyta</taxon>
        <taxon>Embryophyta</taxon>
        <taxon>Tracheophyta</taxon>
        <taxon>Spermatophyta</taxon>
        <taxon>Magnoliopsida</taxon>
        <taxon>eudicotyledons</taxon>
        <taxon>Gunneridae</taxon>
        <taxon>Pentapetalae</taxon>
        <taxon>rosids</taxon>
        <taxon>fabids</taxon>
        <taxon>Oxalidales</taxon>
        <taxon>Cephalotaceae</taxon>
        <taxon>Cephalotus</taxon>
    </lineage>
</organism>
<dbReference type="AlphaFoldDB" id="A0A1Q3C3I7"/>
<dbReference type="FunCoup" id="A0A1Q3C3I7">
    <property type="interactions" value="16"/>
</dbReference>
<dbReference type="InParanoid" id="A0A1Q3C3I7"/>
<proteinExistence type="predicted"/>
<name>A0A1Q3C3I7_CEPFO</name>
<dbReference type="PANTHER" id="PTHR48165:SF1">
    <property type="entry name" value="TRANSMEMBRANE PROTEIN"/>
    <property type="match status" value="1"/>
</dbReference>
<dbReference type="EMBL" id="BDDD01001253">
    <property type="protein sequence ID" value="GAV74603.1"/>
    <property type="molecule type" value="Genomic_DNA"/>
</dbReference>
<protein>
    <submittedName>
        <fullName evidence="1">Uncharacterized protein</fullName>
    </submittedName>
</protein>